<dbReference type="Proteomes" id="UP001595833">
    <property type="component" value="Unassembled WGS sequence"/>
</dbReference>
<feature type="transmembrane region" description="Helical" evidence="1">
    <location>
        <begin position="164"/>
        <end position="186"/>
    </location>
</feature>
<evidence type="ECO:0000256" key="1">
    <source>
        <dbReference type="SAM" id="Phobius"/>
    </source>
</evidence>
<comment type="caution">
    <text evidence="2">The sequence shown here is derived from an EMBL/GenBank/DDBJ whole genome shotgun (WGS) entry which is preliminary data.</text>
</comment>
<sequence>MTKIRTAAGVAVGVVAVAGLAVFGFASLGLHSALPHVDPRPGDTTYPGGLDWQWFWCVVLTSSTIAATAGLPVGGVRSGRGSAGTAVLQGIGGAAVAGWVVVVGQVMGVPYFGPDDRCAYPSCWPSDEQTVAFVVPGVLTGLVMITMALLVNRLPWWIRALTPVVVWVAALLVQYAVWTSYLLPIFEGSPR</sequence>
<dbReference type="EMBL" id="JBHSJB010000022">
    <property type="protein sequence ID" value="MFC5056573.1"/>
    <property type="molecule type" value="Genomic_DNA"/>
</dbReference>
<keyword evidence="1" id="KW-1133">Transmembrane helix</keyword>
<organism evidence="2 3">
    <name type="scientific">Saccharothrix xinjiangensis</name>
    <dbReference type="NCBI Taxonomy" id="204798"/>
    <lineage>
        <taxon>Bacteria</taxon>
        <taxon>Bacillati</taxon>
        <taxon>Actinomycetota</taxon>
        <taxon>Actinomycetes</taxon>
        <taxon>Pseudonocardiales</taxon>
        <taxon>Pseudonocardiaceae</taxon>
        <taxon>Saccharothrix</taxon>
    </lineage>
</organism>
<keyword evidence="3" id="KW-1185">Reference proteome</keyword>
<evidence type="ECO:0000313" key="2">
    <source>
        <dbReference type="EMBL" id="MFC5056573.1"/>
    </source>
</evidence>
<reference evidence="3" key="1">
    <citation type="journal article" date="2019" name="Int. J. Syst. Evol. Microbiol.">
        <title>The Global Catalogue of Microorganisms (GCM) 10K type strain sequencing project: providing services to taxonomists for standard genome sequencing and annotation.</title>
        <authorList>
            <consortium name="The Broad Institute Genomics Platform"/>
            <consortium name="The Broad Institute Genome Sequencing Center for Infectious Disease"/>
            <person name="Wu L."/>
            <person name="Ma J."/>
        </authorList>
    </citation>
    <scope>NUCLEOTIDE SEQUENCE [LARGE SCALE GENOMIC DNA]</scope>
    <source>
        <strain evidence="3">KCTC 12848</strain>
    </source>
</reference>
<protein>
    <recommendedName>
        <fullName evidence="4">Integral membrane protein</fullName>
    </recommendedName>
</protein>
<dbReference type="RefSeq" id="WP_344042115.1">
    <property type="nucleotide sequence ID" value="NZ_BAAAKE010000032.1"/>
</dbReference>
<evidence type="ECO:0008006" key="4">
    <source>
        <dbReference type="Google" id="ProtNLM"/>
    </source>
</evidence>
<accession>A0ABV9Y1J8</accession>
<name>A0ABV9Y1J8_9PSEU</name>
<feature type="transmembrane region" description="Helical" evidence="1">
    <location>
        <begin position="53"/>
        <end position="74"/>
    </location>
</feature>
<feature type="transmembrane region" description="Helical" evidence="1">
    <location>
        <begin position="7"/>
        <end position="33"/>
    </location>
</feature>
<keyword evidence="1" id="KW-0812">Transmembrane</keyword>
<evidence type="ECO:0000313" key="3">
    <source>
        <dbReference type="Proteomes" id="UP001595833"/>
    </source>
</evidence>
<feature type="transmembrane region" description="Helical" evidence="1">
    <location>
        <begin position="131"/>
        <end position="152"/>
    </location>
</feature>
<gene>
    <name evidence="2" type="ORF">ACFPFM_22835</name>
</gene>
<keyword evidence="1" id="KW-0472">Membrane</keyword>
<proteinExistence type="predicted"/>
<feature type="transmembrane region" description="Helical" evidence="1">
    <location>
        <begin position="86"/>
        <end position="111"/>
    </location>
</feature>